<protein>
    <recommendedName>
        <fullName evidence="4">Selenoprotein F/M domain-containing protein</fullName>
    </recommendedName>
</protein>
<feature type="signal peptide" evidence="1">
    <location>
        <begin position="1"/>
        <end position="28"/>
    </location>
</feature>
<accession>A0A0M9G2M2</accession>
<dbReference type="Proteomes" id="UP000037923">
    <property type="component" value="Unassembled WGS sequence"/>
</dbReference>
<proteinExistence type="predicted"/>
<keyword evidence="3" id="KW-1185">Reference proteome</keyword>
<sequence>MPPTRLSYLFVAVIVLWALMTSTLHAHAARTQAECLDLGFDKDVLRCTSCEKLLMVTQSTELQQECLGCCVASDDDAAAANAKYTAARIEGRNVFQMLEASSRSPLSMFYRTYKEQPYFEHLSFNDKYSILYPQIILVDDEAKDAVTLRISGWSPETLHKFLSKKIHVD</sequence>
<evidence type="ECO:0000256" key="1">
    <source>
        <dbReference type="SAM" id="SignalP"/>
    </source>
</evidence>
<dbReference type="OMA" id="KECESCC"/>
<organism evidence="2 3">
    <name type="scientific">Leptomonas pyrrhocoris</name>
    <name type="common">Firebug parasite</name>
    <dbReference type="NCBI Taxonomy" id="157538"/>
    <lineage>
        <taxon>Eukaryota</taxon>
        <taxon>Discoba</taxon>
        <taxon>Euglenozoa</taxon>
        <taxon>Kinetoplastea</taxon>
        <taxon>Metakinetoplastina</taxon>
        <taxon>Trypanosomatida</taxon>
        <taxon>Trypanosomatidae</taxon>
        <taxon>Leishmaniinae</taxon>
        <taxon>Leptomonas</taxon>
    </lineage>
</organism>
<gene>
    <name evidence="2" type="ORF">ABB37_04304</name>
</gene>
<dbReference type="VEuPathDB" id="TriTrypDB:LpyrH10_07_1110"/>
<evidence type="ECO:0008006" key="4">
    <source>
        <dbReference type="Google" id="ProtNLM"/>
    </source>
</evidence>
<dbReference type="OrthoDB" id="1910009at2759"/>
<dbReference type="GO" id="GO:0016491">
    <property type="term" value="F:oxidoreductase activity"/>
    <property type="evidence" value="ECO:0007669"/>
    <property type="project" value="TreeGrafter"/>
</dbReference>
<dbReference type="PANTHER" id="PTHR13077">
    <property type="entry name" value="SELENOPROTEIN F"/>
    <property type="match status" value="1"/>
</dbReference>
<dbReference type="EMBL" id="LGTL01000007">
    <property type="protein sequence ID" value="KPA80899.1"/>
    <property type="molecule type" value="Genomic_DNA"/>
</dbReference>
<dbReference type="GO" id="GO:0005788">
    <property type="term" value="C:endoplasmic reticulum lumen"/>
    <property type="evidence" value="ECO:0007669"/>
    <property type="project" value="TreeGrafter"/>
</dbReference>
<keyword evidence="1" id="KW-0732">Signal</keyword>
<comment type="caution">
    <text evidence="2">The sequence shown here is derived from an EMBL/GenBank/DDBJ whole genome shotgun (WGS) entry which is preliminary data.</text>
</comment>
<dbReference type="GeneID" id="26904595"/>
<feature type="chain" id="PRO_5005835998" description="Selenoprotein F/M domain-containing protein" evidence="1">
    <location>
        <begin position="29"/>
        <end position="169"/>
    </location>
</feature>
<evidence type="ECO:0000313" key="3">
    <source>
        <dbReference type="Proteomes" id="UP000037923"/>
    </source>
</evidence>
<name>A0A0M9G2M2_LEPPY</name>
<dbReference type="InterPro" id="IPR039992">
    <property type="entry name" value="Sep15_SelM"/>
</dbReference>
<dbReference type="PANTHER" id="PTHR13077:SF6">
    <property type="entry name" value="SELENOPROTEIN F"/>
    <property type="match status" value="1"/>
</dbReference>
<reference evidence="2 3" key="1">
    <citation type="submission" date="2015-07" db="EMBL/GenBank/DDBJ databases">
        <title>High-quality genome of monoxenous trypanosomatid Leptomonas pyrrhocoris.</title>
        <authorList>
            <person name="Flegontov P."/>
            <person name="Butenko A."/>
            <person name="Firsov S."/>
            <person name="Vlcek C."/>
            <person name="Logacheva M.D."/>
            <person name="Field M."/>
            <person name="Filatov D."/>
            <person name="Flegontova O."/>
            <person name="Gerasimov E."/>
            <person name="Jackson A.P."/>
            <person name="Kelly S."/>
            <person name="Opperdoes F."/>
            <person name="O'Reilly A."/>
            <person name="Votypka J."/>
            <person name="Yurchenko V."/>
            <person name="Lukes J."/>
        </authorList>
    </citation>
    <scope>NUCLEOTIDE SEQUENCE [LARGE SCALE GENOMIC DNA]</scope>
    <source>
        <strain evidence="2">H10</strain>
    </source>
</reference>
<dbReference type="RefSeq" id="XP_015659338.1">
    <property type="nucleotide sequence ID" value="XM_015801937.1"/>
</dbReference>
<evidence type="ECO:0000313" key="2">
    <source>
        <dbReference type="EMBL" id="KPA80899.1"/>
    </source>
</evidence>
<dbReference type="AlphaFoldDB" id="A0A0M9G2M2"/>